<reference evidence="11" key="1">
    <citation type="submission" date="2022-03" db="EMBL/GenBank/DDBJ databases">
        <authorList>
            <person name="Alioto T."/>
            <person name="Alioto T."/>
            <person name="Gomez Garrido J."/>
        </authorList>
    </citation>
    <scope>NUCLEOTIDE SEQUENCE</scope>
</reference>
<dbReference type="InterPro" id="IPR003879">
    <property type="entry name" value="Butyrophylin_SPRY"/>
</dbReference>
<dbReference type="Proteomes" id="UP001295444">
    <property type="component" value="Unassembled WGS sequence"/>
</dbReference>
<dbReference type="EMBL" id="CAKOES020000757">
    <property type="protein sequence ID" value="CAH2330565.1"/>
    <property type="molecule type" value="Genomic_DNA"/>
</dbReference>
<feature type="coiled-coil region" evidence="7">
    <location>
        <begin position="188"/>
        <end position="265"/>
    </location>
</feature>
<dbReference type="Gene3D" id="4.10.830.40">
    <property type="match status" value="1"/>
</dbReference>
<dbReference type="AlphaFoldDB" id="A0AAD1WV62"/>
<organism evidence="11 12">
    <name type="scientific">Pelobates cultripes</name>
    <name type="common">Western spadefoot toad</name>
    <dbReference type="NCBI Taxonomy" id="61616"/>
    <lineage>
        <taxon>Eukaryota</taxon>
        <taxon>Metazoa</taxon>
        <taxon>Chordata</taxon>
        <taxon>Craniata</taxon>
        <taxon>Vertebrata</taxon>
        <taxon>Euteleostomi</taxon>
        <taxon>Amphibia</taxon>
        <taxon>Batrachia</taxon>
        <taxon>Anura</taxon>
        <taxon>Pelobatoidea</taxon>
        <taxon>Pelobatidae</taxon>
        <taxon>Pelobates</taxon>
    </lineage>
</organism>
<dbReference type="InterPro" id="IPR003877">
    <property type="entry name" value="SPRY_dom"/>
</dbReference>
<dbReference type="Gene3D" id="3.30.40.10">
    <property type="entry name" value="Zinc/RING finger domain, C3HC4 (zinc finger)"/>
    <property type="match status" value="1"/>
</dbReference>
<dbReference type="InterPro" id="IPR027370">
    <property type="entry name" value="Znf-RING_euk"/>
</dbReference>
<dbReference type="Gene3D" id="3.30.160.60">
    <property type="entry name" value="Classic Zinc Finger"/>
    <property type="match status" value="1"/>
</dbReference>
<keyword evidence="3 6" id="KW-0863">Zinc-finger</keyword>
<dbReference type="InterPro" id="IPR043136">
    <property type="entry name" value="B30.2/SPRY_sf"/>
</dbReference>
<dbReference type="SMART" id="SM00336">
    <property type="entry name" value="BBOX"/>
    <property type="match status" value="1"/>
</dbReference>
<dbReference type="SUPFAM" id="SSF57850">
    <property type="entry name" value="RING/U-box"/>
    <property type="match status" value="1"/>
</dbReference>
<dbReference type="PANTHER" id="PTHR25465:SF41">
    <property type="entry name" value="E3 UBIQUITIN-PROTEIN LIGASE RNF135"/>
    <property type="match status" value="1"/>
</dbReference>
<evidence type="ECO:0000313" key="12">
    <source>
        <dbReference type="Proteomes" id="UP001295444"/>
    </source>
</evidence>
<dbReference type="PANTHER" id="PTHR25465">
    <property type="entry name" value="B-BOX DOMAIN CONTAINING"/>
    <property type="match status" value="1"/>
</dbReference>
<dbReference type="PROSITE" id="PS00518">
    <property type="entry name" value="ZF_RING_1"/>
    <property type="match status" value="1"/>
</dbReference>
<dbReference type="PROSITE" id="PS50188">
    <property type="entry name" value="B302_SPRY"/>
    <property type="match status" value="1"/>
</dbReference>
<keyword evidence="7" id="KW-0175">Coiled coil</keyword>
<dbReference type="InterPro" id="IPR013083">
    <property type="entry name" value="Znf_RING/FYVE/PHD"/>
</dbReference>
<dbReference type="InterPro" id="IPR017907">
    <property type="entry name" value="Znf_RING_CS"/>
</dbReference>
<proteinExistence type="predicted"/>
<dbReference type="CDD" id="cd16597">
    <property type="entry name" value="RING-HC_TRIM25_C-IV"/>
    <property type="match status" value="1"/>
</dbReference>
<dbReference type="GO" id="GO:0045087">
    <property type="term" value="P:innate immune response"/>
    <property type="evidence" value="ECO:0007669"/>
    <property type="project" value="UniProtKB-KW"/>
</dbReference>
<feature type="domain" description="B box-type" evidence="9">
    <location>
        <begin position="146"/>
        <end position="187"/>
    </location>
</feature>
<dbReference type="SUPFAM" id="SSF49899">
    <property type="entry name" value="Concanavalin A-like lectins/glucanases"/>
    <property type="match status" value="1"/>
</dbReference>
<dbReference type="SMART" id="SM00184">
    <property type="entry name" value="RING"/>
    <property type="match status" value="1"/>
</dbReference>
<name>A0AAD1WV62_PELCU</name>
<evidence type="ECO:0000259" key="8">
    <source>
        <dbReference type="PROSITE" id="PS50089"/>
    </source>
</evidence>
<keyword evidence="1" id="KW-0399">Innate immunity</keyword>
<dbReference type="Gene3D" id="2.60.120.920">
    <property type="match status" value="1"/>
</dbReference>
<dbReference type="CDD" id="cd19769">
    <property type="entry name" value="Bbox2_TRIM16-like"/>
    <property type="match status" value="1"/>
</dbReference>
<feature type="domain" description="RING-type" evidence="8">
    <location>
        <begin position="24"/>
        <end position="67"/>
    </location>
</feature>
<feature type="domain" description="B30.2/SPRY" evidence="10">
    <location>
        <begin position="355"/>
        <end position="543"/>
    </location>
</feature>
<dbReference type="InterPro" id="IPR051051">
    <property type="entry name" value="E3_ubiq-ligase_TRIM/RNF"/>
</dbReference>
<evidence type="ECO:0000259" key="9">
    <source>
        <dbReference type="PROSITE" id="PS50119"/>
    </source>
</evidence>
<dbReference type="InterPro" id="IPR013320">
    <property type="entry name" value="ConA-like_dom_sf"/>
</dbReference>
<evidence type="ECO:0000259" key="10">
    <source>
        <dbReference type="PROSITE" id="PS50188"/>
    </source>
</evidence>
<dbReference type="PROSITE" id="PS50119">
    <property type="entry name" value="ZF_BBOX"/>
    <property type="match status" value="1"/>
</dbReference>
<protein>
    <submittedName>
        <fullName evidence="11">E3 ubiquitin ISG15 ligase TRIM25-like</fullName>
    </submittedName>
</protein>
<dbReference type="PROSITE" id="PS50089">
    <property type="entry name" value="ZF_RING_2"/>
    <property type="match status" value="1"/>
</dbReference>
<evidence type="ECO:0000256" key="7">
    <source>
        <dbReference type="SAM" id="Coils"/>
    </source>
</evidence>
<dbReference type="CDD" id="cd12891">
    <property type="entry name" value="SPRY_PRY_C-I_2"/>
    <property type="match status" value="1"/>
</dbReference>
<keyword evidence="5" id="KW-0391">Immunity</keyword>
<comment type="caution">
    <text evidence="11">The sequence shown here is derived from an EMBL/GenBank/DDBJ whole genome shotgun (WGS) entry which is preliminary data.</text>
</comment>
<evidence type="ECO:0000313" key="11">
    <source>
        <dbReference type="EMBL" id="CAH2330565.1"/>
    </source>
</evidence>
<keyword evidence="2" id="KW-0479">Metal-binding</keyword>
<gene>
    <name evidence="11" type="ORF">PECUL_23A016298</name>
</gene>
<evidence type="ECO:0000256" key="3">
    <source>
        <dbReference type="ARBA" id="ARBA00022771"/>
    </source>
</evidence>
<dbReference type="InterPro" id="IPR000315">
    <property type="entry name" value="Znf_B-box"/>
</dbReference>
<dbReference type="Pfam" id="PF00643">
    <property type="entry name" value="zf-B_box"/>
    <property type="match status" value="1"/>
</dbReference>
<keyword evidence="12" id="KW-1185">Reference proteome</keyword>
<dbReference type="SMART" id="SM00449">
    <property type="entry name" value="SPRY"/>
    <property type="match status" value="1"/>
</dbReference>
<dbReference type="GO" id="GO:0008270">
    <property type="term" value="F:zinc ion binding"/>
    <property type="evidence" value="ECO:0007669"/>
    <property type="project" value="UniProtKB-KW"/>
</dbReference>
<sequence length="543" mass="62248">MGSGLQGGRECWGMITDLRDELKCSICLNFYTDPVMLSCGHNFCRVCIDKALDSQKEHGNYTCPDCRAKYCERPALQRNIKLCNVVELFISTQLKHEHSVSFCDFCDVLTPSVKICLNCDASLCEAHLTVHNKLAEHLLIKATESQQNRKCSVHGKILEYYCFNDAVCVCMFCCLAEEHGGHQVELLCKAAEKKKDKWRVDQDKLTSEKVQMDQRVQRLENHMQDVQSKAAFLGKQVSAIISDIKEQLEDLEKRVLDEISKQKDEVFSQVSDMVQQLKMKSMVLTDEICHFEHLCNIDGLLNVLQVKDQESANHFGSKMVENNSNWMSDETSQEVKGLDETLISIAFERSLHNLVNLLPVLKAKRGFSIQKESDILLDVNSSPTDVIVSDDLKILTGCSRHWQSQDTSDQYVICQALSNRSFSSGQHYWEVETSKSGNWRIGVSYSTGKMRGVHDLIGSDNKSWCLWKWDSFSSVKHNQKQSYVYLDPFVHRYGIYLDYEAGRLSFYQLCDPIQHLHTFTATFTKPLHAAFFVYMNGWVRLWN</sequence>
<evidence type="ECO:0000256" key="2">
    <source>
        <dbReference type="ARBA" id="ARBA00022723"/>
    </source>
</evidence>
<evidence type="ECO:0000256" key="1">
    <source>
        <dbReference type="ARBA" id="ARBA00022588"/>
    </source>
</evidence>
<evidence type="ECO:0000256" key="6">
    <source>
        <dbReference type="PROSITE-ProRule" id="PRU00024"/>
    </source>
</evidence>
<dbReference type="PRINTS" id="PR01407">
    <property type="entry name" value="BUTYPHLNCDUF"/>
</dbReference>
<dbReference type="SUPFAM" id="SSF57845">
    <property type="entry name" value="B-box zinc-binding domain"/>
    <property type="match status" value="1"/>
</dbReference>
<accession>A0AAD1WV62</accession>
<evidence type="ECO:0000256" key="5">
    <source>
        <dbReference type="ARBA" id="ARBA00022859"/>
    </source>
</evidence>
<dbReference type="InterPro" id="IPR001870">
    <property type="entry name" value="B30.2/SPRY"/>
</dbReference>
<keyword evidence="4" id="KW-0862">Zinc</keyword>
<evidence type="ECO:0000256" key="4">
    <source>
        <dbReference type="ARBA" id="ARBA00022833"/>
    </source>
</evidence>
<dbReference type="Pfam" id="PF00622">
    <property type="entry name" value="SPRY"/>
    <property type="match status" value="1"/>
</dbReference>
<dbReference type="InterPro" id="IPR001841">
    <property type="entry name" value="Znf_RING"/>
</dbReference>
<dbReference type="Pfam" id="PF13445">
    <property type="entry name" value="zf-RING_UBOX"/>
    <property type="match status" value="1"/>
</dbReference>